<dbReference type="SUPFAM" id="SSF51366">
    <property type="entry name" value="Ribulose-phoshate binding barrel"/>
    <property type="match status" value="1"/>
</dbReference>
<evidence type="ECO:0000313" key="3">
    <source>
        <dbReference type="Proteomes" id="UP000005730"/>
    </source>
</evidence>
<organism evidence="2 3">
    <name type="scientific">Thermanaerovibrio velox DSM 12556</name>
    <dbReference type="NCBI Taxonomy" id="926567"/>
    <lineage>
        <taxon>Bacteria</taxon>
        <taxon>Thermotogati</taxon>
        <taxon>Synergistota</taxon>
        <taxon>Synergistia</taxon>
        <taxon>Synergistales</taxon>
        <taxon>Synergistaceae</taxon>
        <taxon>Thermanaerovibrio</taxon>
    </lineage>
</organism>
<dbReference type="HOGENOM" id="CLU_078477_0_0_0"/>
<sequence>MRRMLDLHASHVRRLTGRDLVQSIRLAEGRTVACEVIAPAQPLLGDISNPELAKAMGADLVILNLLDLQNPVLGGLSNDDGLEELFRWSFHQGHGKAGQNRNPIAAAGDLTGCPIGVNLEPKGDGAVKVPPGRTATAENAKRAVEMGASLLVITANPYTGVGMEDIVRSVSSMREELGDVVIGAGKMHAAGSDSPWRDMPRAASELVRAGADMVLIPCPGTVPGMSEDLFARAAEAVHQAGGLVMSTIGTSQEGADRGTIARLALMAKMGGADVQHIGDSGYSGIAVPENIMALSVAIRGRRHTLRRMARSIAR</sequence>
<dbReference type="AlphaFoldDB" id="H0UPW4"/>
<reference evidence="2 3" key="1">
    <citation type="submission" date="2011-10" db="EMBL/GenBank/DDBJ databases">
        <title>The Noncontiguous Finished genome of Thermanaerovibrio velox DSM 12556.</title>
        <authorList>
            <consortium name="US DOE Joint Genome Institute (JGI-PGF)"/>
            <person name="Lucas S."/>
            <person name="Copeland A."/>
            <person name="Lapidus A."/>
            <person name="Glavina del Rio T."/>
            <person name="Dalin E."/>
            <person name="Tice H."/>
            <person name="Bruce D."/>
            <person name="Goodwin L."/>
            <person name="Pitluck S."/>
            <person name="Peters L."/>
            <person name="Mikhailova N."/>
            <person name="Teshima H."/>
            <person name="Kyrpides N."/>
            <person name="Mavromatis K."/>
            <person name="Ivanova N."/>
            <person name="Markowitz V."/>
            <person name="Cheng J.-F."/>
            <person name="Hugenholtz P."/>
            <person name="Woyke T."/>
            <person name="Wu D."/>
            <person name="Spring S."/>
            <person name="Brambilla E.-M."/>
            <person name="Klenk H.-P."/>
            <person name="Eisen J.A."/>
        </authorList>
    </citation>
    <scope>NUCLEOTIDE SEQUENCE [LARGE SCALE GENOMIC DNA]</scope>
    <source>
        <strain evidence="2 3">DSM 12556</strain>
    </source>
</reference>
<dbReference type="eggNOG" id="COG0826">
    <property type="taxonomic scope" value="Bacteria"/>
</dbReference>
<proteinExistence type="predicted"/>
<keyword evidence="3" id="KW-1185">Reference proteome</keyword>
<dbReference type="EMBL" id="CM001377">
    <property type="protein sequence ID" value="EHM10673.1"/>
    <property type="molecule type" value="Genomic_DNA"/>
</dbReference>
<evidence type="ECO:0000259" key="1">
    <source>
        <dbReference type="Pfam" id="PF25509"/>
    </source>
</evidence>
<gene>
    <name evidence="2" type="ORF">TheveDRAFT_1555</name>
</gene>
<accession>H0UPW4</accession>
<evidence type="ECO:0000313" key="2">
    <source>
        <dbReference type="EMBL" id="EHM10673.1"/>
    </source>
</evidence>
<protein>
    <recommendedName>
        <fullName evidence="1">DUF7916 domain-containing protein</fullName>
    </recommendedName>
</protein>
<dbReference type="Proteomes" id="UP000005730">
    <property type="component" value="Chromosome"/>
</dbReference>
<dbReference type="InterPro" id="IPR057238">
    <property type="entry name" value="DUF7916"/>
</dbReference>
<name>H0UPW4_9BACT</name>
<dbReference type="Pfam" id="PF25509">
    <property type="entry name" value="DUF7916"/>
    <property type="match status" value="1"/>
</dbReference>
<dbReference type="STRING" id="926567.TheveDRAFT_1555"/>
<dbReference type="InterPro" id="IPR011060">
    <property type="entry name" value="RibuloseP-bd_barrel"/>
</dbReference>
<feature type="domain" description="DUF7916" evidence="1">
    <location>
        <begin position="5"/>
        <end position="314"/>
    </location>
</feature>